<evidence type="ECO:0000256" key="1">
    <source>
        <dbReference type="SAM" id="SignalP"/>
    </source>
</evidence>
<dbReference type="AlphaFoldDB" id="A0A2P8D5S6"/>
<dbReference type="Proteomes" id="UP000240572">
    <property type="component" value="Unassembled WGS sequence"/>
</dbReference>
<evidence type="ECO:0000313" key="3">
    <source>
        <dbReference type="Proteomes" id="UP000240572"/>
    </source>
</evidence>
<accession>A0A2P8D5S6</accession>
<evidence type="ECO:0000313" key="2">
    <source>
        <dbReference type="EMBL" id="PSK92574.1"/>
    </source>
</evidence>
<comment type="caution">
    <text evidence="2">The sequence shown here is derived from an EMBL/GenBank/DDBJ whole genome shotgun (WGS) entry which is preliminary data.</text>
</comment>
<gene>
    <name evidence="2" type="ORF">B0I18_103151</name>
</gene>
<keyword evidence="3" id="KW-1185">Reference proteome</keyword>
<keyword evidence="1" id="KW-0732">Signal</keyword>
<reference evidence="2 3" key="1">
    <citation type="submission" date="2018-03" db="EMBL/GenBank/DDBJ databases">
        <title>Genomic Encyclopedia of Type Strains, Phase III (KMG-III): the genomes of soil and plant-associated and newly described type strains.</title>
        <authorList>
            <person name="Whitman W."/>
        </authorList>
    </citation>
    <scope>NUCLEOTIDE SEQUENCE [LARGE SCALE GENOMIC DNA]</scope>
    <source>
        <strain evidence="2 3">CGMCC 1.12700</strain>
    </source>
</reference>
<evidence type="ECO:0008006" key="4">
    <source>
        <dbReference type="Google" id="ProtNLM"/>
    </source>
</evidence>
<name>A0A2P8D5S6_9BACT</name>
<sequence>MKFKFSAPIASLLLIALSATSSFAQREGKSYMGIVKNGSLYFSWGYNTEWYTRSTVHVKQPGLGNDYKMVNVKAHDRRGWDEDFFNTALTVPQYNYRLGYFFNEKQDFAFEINFDHTKYIITEGQEVRVQGKREGKEVDERVNFSGDNGFYYFLNNGANFLLFNLVKRFQIYHTNNKYLKVDLLTKAGIGPVIPHVENSLFGQANKPGFQIGGWNAGVETALRVTAFKYGYLEFAQKFDYARYSGLKVYEGTARQAFGCYELILSLGFTLPTGKNNAQFKSHKAAAATPAE</sequence>
<dbReference type="EMBL" id="PYGD01000003">
    <property type="protein sequence ID" value="PSK92574.1"/>
    <property type="molecule type" value="Genomic_DNA"/>
</dbReference>
<protein>
    <recommendedName>
        <fullName evidence="4">Outer membrane protein with beta-barrel domain</fullName>
    </recommendedName>
</protein>
<feature type="signal peptide" evidence="1">
    <location>
        <begin position="1"/>
        <end position="24"/>
    </location>
</feature>
<dbReference type="OrthoDB" id="8887208at2"/>
<feature type="chain" id="PRO_5015112125" description="Outer membrane protein with beta-barrel domain" evidence="1">
    <location>
        <begin position="25"/>
        <end position="291"/>
    </location>
</feature>
<proteinExistence type="predicted"/>
<dbReference type="RefSeq" id="WP_146146717.1">
    <property type="nucleotide sequence ID" value="NZ_PYGD01000003.1"/>
</dbReference>
<organism evidence="2 3">
    <name type="scientific">Taibaiella chishuiensis</name>
    <dbReference type="NCBI Taxonomy" id="1434707"/>
    <lineage>
        <taxon>Bacteria</taxon>
        <taxon>Pseudomonadati</taxon>
        <taxon>Bacteroidota</taxon>
        <taxon>Chitinophagia</taxon>
        <taxon>Chitinophagales</taxon>
        <taxon>Chitinophagaceae</taxon>
        <taxon>Taibaiella</taxon>
    </lineage>
</organism>